<keyword evidence="1" id="KW-0812">Transmembrane</keyword>
<accession>A0A0F4LC41</accession>
<dbReference type="PATRIC" id="fig|1218493.3.peg.816"/>
<dbReference type="Proteomes" id="UP000033533">
    <property type="component" value="Unassembled WGS sequence"/>
</dbReference>
<dbReference type="STRING" id="1218493.JF76_07700"/>
<feature type="transmembrane region" description="Helical" evidence="1">
    <location>
        <begin position="106"/>
        <end position="125"/>
    </location>
</feature>
<keyword evidence="1" id="KW-1133">Transmembrane helix</keyword>
<feature type="transmembrane region" description="Helical" evidence="1">
    <location>
        <begin position="79"/>
        <end position="100"/>
    </location>
</feature>
<dbReference type="EMBL" id="JXBY01000017">
    <property type="protein sequence ID" value="KJY56160.1"/>
    <property type="molecule type" value="Genomic_DNA"/>
</dbReference>
<feature type="transmembrane region" description="Helical" evidence="1">
    <location>
        <begin position="12"/>
        <end position="31"/>
    </location>
</feature>
<name>A0A0F4LC41_9LACO</name>
<dbReference type="HOGENOM" id="CLU_135555_1_0_9"/>
<organism evidence="2 3">
    <name type="scientific">Lactobacillus kullabergensis</name>
    <dbReference type="NCBI Taxonomy" id="1218493"/>
    <lineage>
        <taxon>Bacteria</taxon>
        <taxon>Bacillati</taxon>
        <taxon>Bacillota</taxon>
        <taxon>Bacilli</taxon>
        <taxon>Lactobacillales</taxon>
        <taxon>Lactobacillaceae</taxon>
        <taxon>Lactobacillus</taxon>
    </lineage>
</organism>
<keyword evidence="1" id="KW-0472">Membrane</keyword>
<dbReference type="OrthoDB" id="2326357at2"/>
<feature type="transmembrane region" description="Helical" evidence="1">
    <location>
        <begin position="51"/>
        <end position="67"/>
    </location>
</feature>
<comment type="caution">
    <text evidence="2">The sequence shown here is derived from an EMBL/GenBank/DDBJ whole genome shotgun (WGS) entry which is preliminary data.</text>
</comment>
<protein>
    <recommendedName>
        <fullName evidence="4">DUF998 domain-containing protein</fullName>
    </recommendedName>
</protein>
<dbReference type="RefSeq" id="WP_052697066.1">
    <property type="nucleotide sequence ID" value="NZ_KQ033871.1"/>
</dbReference>
<evidence type="ECO:0000313" key="3">
    <source>
        <dbReference type="Proteomes" id="UP000033533"/>
    </source>
</evidence>
<evidence type="ECO:0000313" key="2">
    <source>
        <dbReference type="EMBL" id="KJY56160.1"/>
    </source>
</evidence>
<sequence>MWHRLLSNINENFEQTLAGASIIAIGASLWLDRDYFFWPPELTETMNDQRLDITISVLGLALILLAITGNKSKAWQHIFLILCGSVVCMLGCTQLWHAFLAGQMRMAHTVIGDVIIFILIIRAAYKS</sequence>
<proteinExistence type="predicted"/>
<dbReference type="AlphaFoldDB" id="A0A0F4LC41"/>
<reference evidence="2 3" key="1">
    <citation type="submission" date="2014-12" db="EMBL/GenBank/DDBJ databases">
        <title>Comparative genomics of the lactic acid bacteria isolated from the honey bee gut.</title>
        <authorList>
            <person name="Ellegaard K.M."/>
            <person name="Tamarit D."/>
            <person name="Javelind E."/>
            <person name="Olofsson T."/>
            <person name="Andersson S.G."/>
            <person name="Vasquez A."/>
        </authorList>
    </citation>
    <scope>NUCLEOTIDE SEQUENCE [LARGE SCALE GENOMIC DNA]</scope>
    <source>
        <strain evidence="2 3">Biut2</strain>
    </source>
</reference>
<evidence type="ECO:0000256" key="1">
    <source>
        <dbReference type="SAM" id="Phobius"/>
    </source>
</evidence>
<gene>
    <name evidence="2" type="ORF">JF76_07700</name>
</gene>
<evidence type="ECO:0008006" key="4">
    <source>
        <dbReference type="Google" id="ProtNLM"/>
    </source>
</evidence>